<evidence type="ECO:0000313" key="2">
    <source>
        <dbReference type="EMBL" id="AJC74032.1"/>
    </source>
</evidence>
<dbReference type="PaxDb" id="1123384-AJ81_07325"/>
<dbReference type="Gene3D" id="1.25.40.10">
    <property type="entry name" value="Tetratricopeptide repeat domain"/>
    <property type="match status" value="1"/>
</dbReference>
<dbReference type="KEGG" id="phy:AJ81_07325"/>
<sequence>MLNVKMNLEKFLLILLTIFAFLFLLSFQMFVSARSQLKRSEKILEAYRMYVDEDYENFERYVEKNDLKELKSLKDSLRRRLFEKYYTLGVTKLNAGDFSSAHEDFKKALQQLPQQDERRAEVVYLMGQSLVKAGRLVEAKTQLSVVLEMPNSFYRNQAIKLLIDIYEQTGEGAKAEELRKIYEGVVER</sequence>
<evidence type="ECO:0000256" key="1">
    <source>
        <dbReference type="PROSITE-ProRule" id="PRU00339"/>
    </source>
</evidence>
<organism evidence="2 3">
    <name type="scientific">Pseudothermotoga hypogea DSM 11164 = NBRC 106472</name>
    <dbReference type="NCBI Taxonomy" id="1123384"/>
    <lineage>
        <taxon>Bacteria</taxon>
        <taxon>Thermotogati</taxon>
        <taxon>Thermotogota</taxon>
        <taxon>Thermotogae</taxon>
        <taxon>Thermotogales</taxon>
        <taxon>Thermotogaceae</taxon>
        <taxon>Pseudothermotoga</taxon>
    </lineage>
</organism>
<gene>
    <name evidence="2" type="ORF">AJ81_07325</name>
</gene>
<accession>A0A0X1KRX7</accession>
<dbReference type="PROSITE" id="PS50005">
    <property type="entry name" value="TPR"/>
    <property type="match status" value="1"/>
</dbReference>
<dbReference type="PATRIC" id="fig|1123384.7.peg.1471"/>
<dbReference type="STRING" id="1123384.AJ81_07325"/>
<protein>
    <submittedName>
        <fullName evidence="2">Uncharacterized protein</fullName>
    </submittedName>
</protein>
<dbReference type="InterPro" id="IPR019734">
    <property type="entry name" value="TPR_rpt"/>
</dbReference>
<dbReference type="InterPro" id="IPR011990">
    <property type="entry name" value="TPR-like_helical_dom_sf"/>
</dbReference>
<dbReference type="Pfam" id="PF14559">
    <property type="entry name" value="TPR_19"/>
    <property type="match status" value="1"/>
</dbReference>
<name>A0A0X1KRX7_9THEM</name>
<keyword evidence="3" id="KW-1185">Reference proteome</keyword>
<proteinExistence type="predicted"/>
<dbReference type="SUPFAM" id="SSF48452">
    <property type="entry name" value="TPR-like"/>
    <property type="match status" value="1"/>
</dbReference>
<keyword evidence="1" id="KW-0802">TPR repeat</keyword>
<dbReference type="Proteomes" id="UP000077469">
    <property type="component" value="Chromosome"/>
</dbReference>
<dbReference type="AlphaFoldDB" id="A0A0X1KRX7"/>
<evidence type="ECO:0000313" key="3">
    <source>
        <dbReference type="Proteomes" id="UP000077469"/>
    </source>
</evidence>
<feature type="repeat" description="TPR" evidence="1">
    <location>
        <begin position="82"/>
        <end position="115"/>
    </location>
</feature>
<dbReference type="EMBL" id="CP007141">
    <property type="protein sequence ID" value="AJC74032.1"/>
    <property type="molecule type" value="Genomic_DNA"/>
</dbReference>
<reference evidence="2 3" key="1">
    <citation type="submission" date="2014-01" db="EMBL/GenBank/DDBJ databases">
        <title>Genome sequencing of Thermotog hypogea.</title>
        <authorList>
            <person name="Zhang X."/>
            <person name="Alvare G."/>
            <person name="Fristensky B."/>
            <person name="Chen L."/>
            <person name="Suen T."/>
            <person name="Chen Q."/>
            <person name="Ma K."/>
        </authorList>
    </citation>
    <scope>NUCLEOTIDE SEQUENCE [LARGE SCALE GENOMIC DNA]</scope>
    <source>
        <strain evidence="2 3">DSM 11164</strain>
    </source>
</reference>